<organism evidence="19 20">
    <name type="scientific">Alicyclobacillus cycloheptanicus</name>
    <dbReference type="NCBI Taxonomy" id="1457"/>
    <lineage>
        <taxon>Bacteria</taxon>
        <taxon>Bacillati</taxon>
        <taxon>Bacillota</taxon>
        <taxon>Bacilli</taxon>
        <taxon>Bacillales</taxon>
        <taxon>Alicyclobacillaceae</taxon>
        <taxon>Alicyclobacillus</taxon>
    </lineage>
</organism>
<dbReference type="InterPro" id="IPR000764">
    <property type="entry name" value="Uridine_kinase-like"/>
</dbReference>
<evidence type="ECO:0000256" key="2">
    <source>
        <dbReference type="ARBA" id="ARBA00004690"/>
    </source>
</evidence>
<dbReference type="CDD" id="cd02023">
    <property type="entry name" value="UMPK"/>
    <property type="match status" value="1"/>
</dbReference>
<evidence type="ECO:0000256" key="6">
    <source>
        <dbReference type="ARBA" id="ARBA00021478"/>
    </source>
</evidence>
<dbReference type="Proteomes" id="UP001232973">
    <property type="component" value="Unassembled WGS sequence"/>
</dbReference>
<accession>A0ABT9XKR5</accession>
<dbReference type="InterPro" id="IPR027417">
    <property type="entry name" value="P-loop_NTPase"/>
</dbReference>
<dbReference type="GO" id="GO:0004849">
    <property type="term" value="F:uridine kinase activity"/>
    <property type="evidence" value="ECO:0007669"/>
    <property type="project" value="UniProtKB-EC"/>
</dbReference>
<dbReference type="InterPro" id="IPR026008">
    <property type="entry name" value="Uridine_kinase"/>
</dbReference>
<dbReference type="NCBIfam" id="TIGR00235">
    <property type="entry name" value="udk"/>
    <property type="match status" value="1"/>
</dbReference>
<dbReference type="RefSeq" id="WP_274456546.1">
    <property type="nucleotide sequence ID" value="NZ_CP067097.1"/>
</dbReference>
<evidence type="ECO:0000256" key="1">
    <source>
        <dbReference type="ARBA" id="ARBA00004496"/>
    </source>
</evidence>
<evidence type="ECO:0000256" key="15">
    <source>
        <dbReference type="ARBA" id="ARBA00048909"/>
    </source>
</evidence>
<comment type="similarity">
    <text evidence="4 16 17">Belongs to the uridine kinase family.</text>
</comment>
<evidence type="ECO:0000256" key="7">
    <source>
        <dbReference type="ARBA" id="ARBA00022490"/>
    </source>
</evidence>
<evidence type="ECO:0000256" key="5">
    <source>
        <dbReference type="ARBA" id="ARBA00012137"/>
    </source>
</evidence>
<feature type="domain" description="Phosphoribulokinase/uridine kinase" evidence="18">
    <location>
        <begin position="4"/>
        <end position="189"/>
    </location>
</feature>
<dbReference type="SUPFAM" id="SSF52540">
    <property type="entry name" value="P-loop containing nucleoside triphosphate hydrolases"/>
    <property type="match status" value="1"/>
</dbReference>
<evidence type="ECO:0000256" key="9">
    <source>
        <dbReference type="ARBA" id="ARBA00022741"/>
    </source>
</evidence>
<keyword evidence="7 16" id="KW-0963">Cytoplasm</keyword>
<comment type="pathway">
    <text evidence="2 16 17">Pyrimidine metabolism; UMP biosynthesis via salvage pathway; UMP from uridine: step 1/1.</text>
</comment>
<protein>
    <recommendedName>
        <fullName evidence="6 16">Uridine kinase</fullName>
        <ecNumber evidence="5 16">2.7.1.48</ecNumber>
    </recommendedName>
    <alternativeName>
        <fullName evidence="12 16">Cytidine monophosphokinase</fullName>
    </alternativeName>
    <alternativeName>
        <fullName evidence="13 16">Uridine monophosphokinase</fullName>
    </alternativeName>
</protein>
<evidence type="ECO:0000256" key="3">
    <source>
        <dbReference type="ARBA" id="ARBA00004784"/>
    </source>
</evidence>
<proteinExistence type="inferred from homology"/>
<evidence type="ECO:0000256" key="10">
    <source>
        <dbReference type="ARBA" id="ARBA00022777"/>
    </source>
</evidence>
<comment type="subcellular location">
    <subcellularLocation>
        <location evidence="1 16 17">Cytoplasm</location>
    </subcellularLocation>
</comment>
<feature type="binding site" evidence="16">
    <location>
        <begin position="8"/>
        <end position="15"/>
    </location>
    <ligand>
        <name>ATP</name>
        <dbReference type="ChEBI" id="CHEBI:30616"/>
    </ligand>
</feature>
<comment type="caution">
    <text evidence="19">The sequence shown here is derived from an EMBL/GenBank/DDBJ whole genome shotgun (WGS) entry which is preliminary data.</text>
</comment>
<sequence>MLMVGIAGGTGSGKTTVAEAIVDALGADNVGLISQDAYYKDLTNLTLEERRQRNFDHPDAFDTDLLLEHLTALRNGQTVYLPVYDFARHTRAGVTVPMASKPVIVLEGIHVLVDERVRSLLDIKVFVHTDADVRVLRRLARDIQERGRTLDSVLTQYLSTVKPMHDAFIEPSKRYADLIIPEGGENKIAISLLTTRIAQFLLETAGRVQVGPKAL</sequence>
<reference evidence="19 20" key="1">
    <citation type="submission" date="2023-07" db="EMBL/GenBank/DDBJ databases">
        <title>Genomic Encyclopedia of Type Strains, Phase IV (KMG-IV): sequencing the most valuable type-strain genomes for metagenomic binning, comparative biology and taxonomic classification.</title>
        <authorList>
            <person name="Goeker M."/>
        </authorList>
    </citation>
    <scope>NUCLEOTIDE SEQUENCE [LARGE SCALE GENOMIC DNA]</scope>
    <source>
        <strain evidence="19 20">DSM 4006</strain>
    </source>
</reference>
<keyword evidence="20" id="KW-1185">Reference proteome</keyword>
<dbReference type="PRINTS" id="PR00988">
    <property type="entry name" value="URIDINKINASE"/>
</dbReference>
<evidence type="ECO:0000313" key="19">
    <source>
        <dbReference type="EMBL" id="MDQ0190898.1"/>
    </source>
</evidence>
<evidence type="ECO:0000256" key="14">
    <source>
        <dbReference type="ARBA" id="ARBA00047436"/>
    </source>
</evidence>
<dbReference type="EMBL" id="JAUSTP010000026">
    <property type="protein sequence ID" value="MDQ0190898.1"/>
    <property type="molecule type" value="Genomic_DNA"/>
</dbReference>
<comment type="catalytic activity">
    <reaction evidence="15 16 17">
        <text>uridine + ATP = UMP + ADP + H(+)</text>
        <dbReference type="Rhea" id="RHEA:16825"/>
        <dbReference type="ChEBI" id="CHEBI:15378"/>
        <dbReference type="ChEBI" id="CHEBI:16704"/>
        <dbReference type="ChEBI" id="CHEBI:30616"/>
        <dbReference type="ChEBI" id="CHEBI:57865"/>
        <dbReference type="ChEBI" id="CHEBI:456216"/>
        <dbReference type="EC" id="2.7.1.48"/>
    </reaction>
</comment>
<evidence type="ECO:0000256" key="8">
    <source>
        <dbReference type="ARBA" id="ARBA00022679"/>
    </source>
</evidence>
<gene>
    <name evidence="16" type="primary">udk</name>
    <name evidence="19" type="ORF">J2S03_002765</name>
</gene>
<evidence type="ECO:0000256" key="11">
    <source>
        <dbReference type="ARBA" id="ARBA00022840"/>
    </source>
</evidence>
<evidence type="ECO:0000313" key="20">
    <source>
        <dbReference type="Proteomes" id="UP001232973"/>
    </source>
</evidence>
<evidence type="ECO:0000256" key="4">
    <source>
        <dbReference type="ARBA" id="ARBA00005408"/>
    </source>
</evidence>
<keyword evidence="11 16" id="KW-0067">ATP-binding</keyword>
<keyword evidence="10 16" id="KW-0418">Kinase</keyword>
<keyword evidence="9 16" id="KW-0547">Nucleotide-binding</keyword>
<evidence type="ECO:0000256" key="12">
    <source>
        <dbReference type="ARBA" id="ARBA00030641"/>
    </source>
</evidence>
<dbReference type="Pfam" id="PF00485">
    <property type="entry name" value="PRK"/>
    <property type="match status" value="1"/>
</dbReference>
<comment type="catalytic activity">
    <reaction evidence="14 17">
        <text>cytidine + ATP = CMP + ADP + H(+)</text>
        <dbReference type="Rhea" id="RHEA:24674"/>
        <dbReference type="ChEBI" id="CHEBI:15378"/>
        <dbReference type="ChEBI" id="CHEBI:17562"/>
        <dbReference type="ChEBI" id="CHEBI:30616"/>
        <dbReference type="ChEBI" id="CHEBI:60377"/>
        <dbReference type="ChEBI" id="CHEBI:456216"/>
        <dbReference type="EC" id="2.7.1.48"/>
    </reaction>
</comment>
<keyword evidence="8 16" id="KW-0808">Transferase</keyword>
<evidence type="ECO:0000256" key="16">
    <source>
        <dbReference type="HAMAP-Rule" id="MF_00551"/>
    </source>
</evidence>
<evidence type="ECO:0000259" key="18">
    <source>
        <dbReference type="Pfam" id="PF00485"/>
    </source>
</evidence>
<name>A0ABT9XKR5_9BACL</name>
<dbReference type="HAMAP" id="MF_00551">
    <property type="entry name" value="Uridine_kinase"/>
    <property type="match status" value="1"/>
</dbReference>
<comment type="pathway">
    <text evidence="3 16 17">Pyrimidine metabolism; CTP biosynthesis via salvage pathway; CTP from cytidine: step 1/3.</text>
</comment>
<dbReference type="EC" id="2.7.1.48" evidence="5 16"/>
<dbReference type="NCBIfam" id="NF004018">
    <property type="entry name" value="PRK05480.1"/>
    <property type="match status" value="1"/>
</dbReference>
<dbReference type="InterPro" id="IPR006083">
    <property type="entry name" value="PRK/URK"/>
</dbReference>
<dbReference type="PANTHER" id="PTHR10285">
    <property type="entry name" value="URIDINE KINASE"/>
    <property type="match status" value="1"/>
</dbReference>
<dbReference type="Gene3D" id="3.40.50.300">
    <property type="entry name" value="P-loop containing nucleotide triphosphate hydrolases"/>
    <property type="match status" value="1"/>
</dbReference>
<evidence type="ECO:0000256" key="17">
    <source>
        <dbReference type="RuleBase" id="RU003825"/>
    </source>
</evidence>
<evidence type="ECO:0000256" key="13">
    <source>
        <dbReference type="ARBA" id="ARBA00031452"/>
    </source>
</evidence>